<proteinExistence type="predicted"/>
<sequence length="112" mass="11987">MEATVQIDDTEGFYADVEDVSSVVIEDLLDDALADPQGQSVSIELRADPQRGVYIRVATEADAAFVQARFPSDSVRDDLTEAVTEVGGELAVSPGAVTVTMPWNLEQSGDKL</sequence>
<dbReference type="RefSeq" id="WP_166324528.1">
    <property type="nucleotide sequence ID" value="NZ_CP049934.1"/>
</dbReference>
<dbReference type="EMBL" id="CP049934">
    <property type="protein sequence ID" value="QIM16902.1"/>
    <property type="molecule type" value="Genomic_DNA"/>
</dbReference>
<evidence type="ECO:0000313" key="1">
    <source>
        <dbReference type="EMBL" id="QIM16902.1"/>
    </source>
</evidence>
<organism evidence="1 2">
    <name type="scientific">Leucobacter insecticola</name>
    <dbReference type="NCBI Taxonomy" id="2714934"/>
    <lineage>
        <taxon>Bacteria</taxon>
        <taxon>Bacillati</taxon>
        <taxon>Actinomycetota</taxon>
        <taxon>Actinomycetes</taxon>
        <taxon>Micrococcales</taxon>
        <taxon>Microbacteriaceae</taxon>
        <taxon>Leucobacter</taxon>
    </lineage>
</organism>
<dbReference type="Proteomes" id="UP000501387">
    <property type="component" value="Chromosome"/>
</dbReference>
<keyword evidence="2" id="KW-1185">Reference proteome</keyword>
<reference evidence="1 2" key="1">
    <citation type="submission" date="2020-03" db="EMBL/GenBank/DDBJ databases">
        <title>Leucobacter sp. nov., isolated from beetles.</title>
        <authorList>
            <person name="Hyun D.-W."/>
            <person name="Bae J.-W."/>
        </authorList>
    </citation>
    <scope>NUCLEOTIDE SEQUENCE [LARGE SCALE GENOMIC DNA]</scope>
    <source>
        <strain evidence="1 2">HDW9B</strain>
    </source>
</reference>
<name>A0A6G8FLE4_9MICO</name>
<accession>A0A6G8FLE4</accession>
<dbReference type="AlphaFoldDB" id="A0A6G8FLE4"/>
<protein>
    <submittedName>
        <fullName evidence="1">Uncharacterized protein</fullName>
    </submittedName>
</protein>
<evidence type="ECO:0000313" key="2">
    <source>
        <dbReference type="Proteomes" id="UP000501387"/>
    </source>
</evidence>
<dbReference type="KEGG" id="lins:G7067_11625"/>
<gene>
    <name evidence="1" type="ORF">G7067_11625</name>
</gene>